<dbReference type="InterPro" id="IPR013216">
    <property type="entry name" value="Methyltransf_11"/>
</dbReference>
<dbReference type="InterPro" id="IPR029063">
    <property type="entry name" value="SAM-dependent_MTases_sf"/>
</dbReference>
<accession>A0AA52EE29</accession>
<proteinExistence type="predicted"/>
<dbReference type="PANTHER" id="PTHR13090">
    <property type="entry name" value="ARGININE-HYDROXYLASE NDUFAF5, MITOCHONDRIAL"/>
    <property type="match status" value="1"/>
</dbReference>
<evidence type="ECO:0000259" key="4">
    <source>
        <dbReference type="Pfam" id="PF08241"/>
    </source>
</evidence>
<keyword evidence="2" id="KW-0808">Transferase</keyword>
<reference evidence="5" key="1">
    <citation type="submission" date="2023-04" db="EMBL/GenBank/DDBJ databases">
        <title>Complete genome sequence of Temperatibacter marinus.</title>
        <authorList>
            <person name="Rong J.-C."/>
            <person name="Yi M.-L."/>
            <person name="Zhao Q."/>
        </authorList>
    </citation>
    <scope>NUCLEOTIDE SEQUENCE</scope>
    <source>
        <strain evidence="5">NBRC 110045</strain>
    </source>
</reference>
<dbReference type="AlphaFoldDB" id="A0AA52EE29"/>
<gene>
    <name evidence="5" type="ORF">QGN29_07305</name>
</gene>
<dbReference type="EMBL" id="CP123872">
    <property type="protein sequence ID" value="WND01368.1"/>
    <property type="molecule type" value="Genomic_DNA"/>
</dbReference>
<evidence type="ECO:0000256" key="1">
    <source>
        <dbReference type="ARBA" id="ARBA00022603"/>
    </source>
</evidence>
<dbReference type="GO" id="GO:0008757">
    <property type="term" value="F:S-adenosylmethionine-dependent methyltransferase activity"/>
    <property type="evidence" value="ECO:0007669"/>
    <property type="project" value="InterPro"/>
</dbReference>
<evidence type="ECO:0000256" key="2">
    <source>
        <dbReference type="ARBA" id="ARBA00022679"/>
    </source>
</evidence>
<sequence length="286" mass="32352">MNKMTIFDRDLLKARRVKALQQQDQFDFLHREVADRLSERVEEVKRDFETPLQMGLLGGLLPCLRNHSNLTRADRVAIDTDLVLSLDEEFLDLDEKGYDLFVSHMLLHWVNDLPGALVQMNRVLKPDGLFLASLIGGESLKELRDCLLRAETEISGGVSPRVSPFVDVRDAGSLLQRAGFALPVTDLDTITIEYENPLKLMQDLKGMGESNAILERRKGATPPRILMRAAEIYLERYRLPNGRIPATFQIIYLTGWAPHESQQQPLKPGSAKMSLADALNSQEKKF</sequence>
<dbReference type="PANTHER" id="PTHR13090:SF1">
    <property type="entry name" value="ARGININE-HYDROXYLASE NDUFAF5, MITOCHONDRIAL"/>
    <property type="match status" value="1"/>
</dbReference>
<feature type="region of interest" description="Disordered" evidence="3">
    <location>
        <begin position="262"/>
        <end position="286"/>
    </location>
</feature>
<dbReference type="Pfam" id="PF08241">
    <property type="entry name" value="Methyltransf_11"/>
    <property type="match status" value="1"/>
</dbReference>
<protein>
    <submittedName>
        <fullName evidence="5">Methyltransferase domain-containing protein</fullName>
    </submittedName>
</protein>
<dbReference type="GO" id="GO:0032259">
    <property type="term" value="P:methylation"/>
    <property type="evidence" value="ECO:0007669"/>
    <property type="project" value="UniProtKB-KW"/>
</dbReference>
<dbReference type="InterPro" id="IPR050602">
    <property type="entry name" value="Malonyl-ACP_OMT"/>
</dbReference>
<name>A0AA52EE29_9PROT</name>
<evidence type="ECO:0000313" key="5">
    <source>
        <dbReference type="EMBL" id="WND01368.1"/>
    </source>
</evidence>
<organism evidence="5 6">
    <name type="scientific">Temperatibacter marinus</name>
    <dbReference type="NCBI Taxonomy" id="1456591"/>
    <lineage>
        <taxon>Bacteria</taxon>
        <taxon>Pseudomonadati</taxon>
        <taxon>Pseudomonadota</taxon>
        <taxon>Alphaproteobacteria</taxon>
        <taxon>Kordiimonadales</taxon>
        <taxon>Temperatibacteraceae</taxon>
        <taxon>Temperatibacter</taxon>
    </lineage>
</organism>
<dbReference type="KEGG" id="tmk:QGN29_07305"/>
<dbReference type="Gene3D" id="3.40.50.150">
    <property type="entry name" value="Vaccinia Virus protein VP39"/>
    <property type="match status" value="1"/>
</dbReference>
<dbReference type="SUPFAM" id="SSF53335">
    <property type="entry name" value="S-adenosyl-L-methionine-dependent methyltransferases"/>
    <property type="match status" value="1"/>
</dbReference>
<feature type="domain" description="Methyltransferase type 11" evidence="4">
    <location>
        <begin position="85"/>
        <end position="131"/>
    </location>
</feature>
<dbReference type="RefSeq" id="WP_310797196.1">
    <property type="nucleotide sequence ID" value="NZ_CP123872.1"/>
</dbReference>
<keyword evidence="1 5" id="KW-0489">Methyltransferase</keyword>
<dbReference type="Proteomes" id="UP001268683">
    <property type="component" value="Chromosome"/>
</dbReference>
<evidence type="ECO:0000256" key="3">
    <source>
        <dbReference type="SAM" id="MobiDB-lite"/>
    </source>
</evidence>
<evidence type="ECO:0000313" key="6">
    <source>
        <dbReference type="Proteomes" id="UP001268683"/>
    </source>
</evidence>
<keyword evidence="6" id="KW-1185">Reference proteome</keyword>